<dbReference type="InterPro" id="IPR009057">
    <property type="entry name" value="Homeodomain-like_sf"/>
</dbReference>
<dbReference type="InterPro" id="IPR001647">
    <property type="entry name" value="HTH_TetR"/>
</dbReference>
<sequence>MPKPTFLRLPAAKQERMMAAAKVEFSRAVFAKASISNIIELAGVPRGSFYQYFEDKQDIFFYLLETDGQRFADSFKEIIEAHQGDFFAAVTEFFDVTIDRLLQSDDAQFYSNVFANMSFKSASHSAFGEAVHRPTDAKHYLEEHIDFAGLKINTTPQKQLLFRTVMGGFAQSLGYHYNHLDGEQPDTVADVKKRMAWLLDWLQNGVLLKEDTHA</sequence>
<evidence type="ECO:0000256" key="2">
    <source>
        <dbReference type="ARBA" id="ARBA00023125"/>
    </source>
</evidence>
<dbReference type="PANTHER" id="PTHR47506">
    <property type="entry name" value="TRANSCRIPTIONAL REGULATORY PROTEIN"/>
    <property type="match status" value="1"/>
</dbReference>
<dbReference type="STRING" id="1423783.FC50_GL001526"/>
<dbReference type="PANTHER" id="PTHR47506:SF3">
    <property type="entry name" value="HTH-TYPE TRANSCRIPTIONAL REGULATOR LMRA"/>
    <property type="match status" value="1"/>
</dbReference>
<dbReference type="AlphaFoldDB" id="A0A0R1U3T7"/>
<dbReference type="Pfam" id="PF00440">
    <property type="entry name" value="TetR_N"/>
    <property type="match status" value="1"/>
</dbReference>
<dbReference type="Pfam" id="PF17924">
    <property type="entry name" value="TetR_C_19"/>
    <property type="match status" value="1"/>
</dbReference>
<dbReference type="PROSITE" id="PS50977">
    <property type="entry name" value="HTH_TETR_2"/>
    <property type="match status" value="1"/>
</dbReference>
<comment type="caution">
    <text evidence="6">The sequence shown here is derived from an EMBL/GenBank/DDBJ whole genome shotgun (WGS) entry which is preliminary data.</text>
</comment>
<dbReference type="Proteomes" id="UP000051922">
    <property type="component" value="Unassembled WGS sequence"/>
</dbReference>
<organism evidence="6 7">
    <name type="scientific">Lacticaseibacillus pantheris DSM 15945 = JCM 12539 = NBRC 106106</name>
    <dbReference type="NCBI Taxonomy" id="1423783"/>
    <lineage>
        <taxon>Bacteria</taxon>
        <taxon>Bacillati</taxon>
        <taxon>Bacillota</taxon>
        <taxon>Bacilli</taxon>
        <taxon>Lactobacillales</taxon>
        <taxon>Lactobacillaceae</taxon>
        <taxon>Lacticaseibacillus</taxon>
    </lineage>
</organism>
<dbReference type="Gene3D" id="1.10.357.10">
    <property type="entry name" value="Tetracycline Repressor, domain 2"/>
    <property type="match status" value="1"/>
</dbReference>
<feature type="domain" description="HTH tetR-type" evidence="5">
    <location>
        <begin position="11"/>
        <end position="71"/>
    </location>
</feature>
<evidence type="ECO:0000256" key="3">
    <source>
        <dbReference type="ARBA" id="ARBA00023163"/>
    </source>
</evidence>
<protein>
    <submittedName>
        <fullName evidence="6">Transcriptional regulator</fullName>
    </submittedName>
</protein>
<accession>A0A0R1U3T7</accession>
<keyword evidence="3" id="KW-0804">Transcription</keyword>
<evidence type="ECO:0000256" key="4">
    <source>
        <dbReference type="PROSITE-ProRule" id="PRU00335"/>
    </source>
</evidence>
<dbReference type="RefSeq" id="WP_056956848.1">
    <property type="nucleotide sequence ID" value="NZ_AZFJ01000051.1"/>
</dbReference>
<dbReference type="SUPFAM" id="SSF46689">
    <property type="entry name" value="Homeodomain-like"/>
    <property type="match status" value="1"/>
</dbReference>
<dbReference type="PATRIC" id="fig|1423783.4.peg.1569"/>
<name>A0A0R1U3T7_9LACO</name>
<dbReference type="OrthoDB" id="9812484at2"/>
<feature type="DNA-binding region" description="H-T-H motif" evidence="4">
    <location>
        <begin position="34"/>
        <end position="53"/>
    </location>
</feature>
<gene>
    <name evidence="6" type="ORF">FC50_GL001526</name>
</gene>
<evidence type="ECO:0000256" key="1">
    <source>
        <dbReference type="ARBA" id="ARBA00023015"/>
    </source>
</evidence>
<dbReference type="EMBL" id="AZFJ01000051">
    <property type="protein sequence ID" value="KRL85666.1"/>
    <property type="molecule type" value="Genomic_DNA"/>
</dbReference>
<dbReference type="GO" id="GO:0003677">
    <property type="term" value="F:DNA binding"/>
    <property type="evidence" value="ECO:0007669"/>
    <property type="project" value="UniProtKB-UniRule"/>
</dbReference>
<evidence type="ECO:0000313" key="7">
    <source>
        <dbReference type="Proteomes" id="UP000051922"/>
    </source>
</evidence>
<keyword evidence="2 4" id="KW-0238">DNA-binding</keyword>
<evidence type="ECO:0000313" key="6">
    <source>
        <dbReference type="EMBL" id="KRL85666.1"/>
    </source>
</evidence>
<keyword evidence="1" id="KW-0805">Transcription regulation</keyword>
<evidence type="ECO:0000259" key="5">
    <source>
        <dbReference type="PROSITE" id="PS50977"/>
    </source>
</evidence>
<keyword evidence="7" id="KW-1185">Reference proteome</keyword>
<reference evidence="6 7" key="1">
    <citation type="journal article" date="2015" name="Genome Announc.">
        <title>Expanding the biotechnology potential of lactobacilli through comparative genomics of 213 strains and associated genera.</title>
        <authorList>
            <person name="Sun Z."/>
            <person name="Harris H.M."/>
            <person name="McCann A."/>
            <person name="Guo C."/>
            <person name="Argimon S."/>
            <person name="Zhang W."/>
            <person name="Yang X."/>
            <person name="Jeffery I.B."/>
            <person name="Cooney J.C."/>
            <person name="Kagawa T.F."/>
            <person name="Liu W."/>
            <person name="Song Y."/>
            <person name="Salvetti E."/>
            <person name="Wrobel A."/>
            <person name="Rasinkangas P."/>
            <person name="Parkhill J."/>
            <person name="Rea M.C."/>
            <person name="O'Sullivan O."/>
            <person name="Ritari J."/>
            <person name="Douillard F.P."/>
            <person name="Paul Ross R."/>
            <person name="Yang R."/>
            <person name="Briner A.E."/>
            <person name="Felis G.E."/>
            <person name="de Vos W.M."/>
            <person name="Barrangou R."/>
            <person name="Klaenhammer T.R."/>
            <person name="Caufield P.W."/>
            <person name="Cui Y."/>
            <person name="Zhang H."/>
            <person name="O'Toole P.W."/>
        </authorList>
    </citation>
    <scope>NUCLEOTIDE SEQUENCE [LARGE SCALE GENOMIC DNA]</scope>
    <source>
        <strain evidence="6 7">DSM 15945</strain>
    </source>
</reference>
<proteinExistence type="predicted"/>